<feature type="non-terminal residue" evidence="2">
    <location>
        <position position="1"/>
    </location>
</feature>
<name>A0A1J6J4C9_NICAT</name>
<evidence type="ECO:0000313" key="2">
    <source>
        <dbReference type="EMBL" id="OIT05779.1"/>
    </source>
</evidence>
<gene>
    <name evidence="2" type="ORF">A4A49_61698</name>
</gene>
<evidence type="ECO:0000259" key="1">
    <source>
        <dbReference type="Pfam" id="PF10551"/>
    </source>
</evidence>
<reference evidence="2" key="1">
    <citation type="submission" date="2016-11" db="EMBL/GenBank/DDBJ databases">
        <title>The genome of Nicotiana attenuata.</title>
        <authorList>
            <person name="Xu S."/>
            <person name="Brockmoeller T."/>
            <person name="Gaquerel E."/>
            <person name="Navarro A."/>
            <person name="Kuhl H."/>
            <person name="Gase K."/>
            <person name="Ling Z."/>
            <person name="Zhou W."/>
            <person name="Kreitzer C."/>
            <person name="Stanke M."/>
            <person name="Tang H."/>
            <person name="Lyons E."/>
            <person name="Pandey P."/>
            <person name="Pandey S.P."/>
            <person name="Timmermann B."/>
            <person name="Baldwin I.T."/>
        </authorList>
    </citation>
    <scope>NUCLEOTIDE SEQUENCE [LARGE SCALE GENOMIC DNA]</scope>
    <source>
        <strain evidence="2">UT</strain>
    </source>
</reference>
<dbReference type="AlphaFoldDB" id="A0A1J6J4C9"/>
<feature type="domain" description="MULE transposase" evidence="1">
    <location>
        <begin position="71"/>
        <end position="112"/>
    </location>
</feature>
<dbReference type="STRING" id="49451.A0A1J6J4C9"/>
<organism evidence="2 3">
    <name type="scientific">Nicotiana attenuata</name>
    <name type="common">Coyote tobacco</name>
    <dbReference type="NCBI Taxonomy" id="49451"/>
    <lineage>
        <taxon>Eukaryota</taxon>
        <taxon>Viridiplantae</taxon>
        <taxon>Streptophyta</taxon>
        <taxon>Embryophyta</taxon>
        <taxon>Tracheophyta</taxon>
        <taxon>Spermatophyta</taxon>
        <taxon>Magnoliopsida</taxon>
        <taxon>eudicotyledons</taxon>
        <taxon>Gunneridae</taxon>
        <taxon>Pentapetalae</taxon>
        <taxon>asterids</taxon>
        <taxon>lamiids</taxon>
        <taxon>Solanales</taxon>
        <taxon>Solanaceae</taxon>
        <taxon>Nicotianoideae</taxon>
        <taxon>Nicotianeae</taxon>
        <taxon>Nicotiana</taxon>
    </lineage>
</organism>
<dbReference type="InterPro" id="IPR018289">
    <property type="entry name" value="MULE_transposase_dom"/>
</dbReference>
<dbReference type="Pfam" id="PF10551">
    <property type="entry name" value="MULE"/>
    <property type="match status" value="1"/>
</dbReference>
<dbReference type="OMA" id="LCDYANI"/>
<protein>
    <recommendedName>
        <fullName evidence="1">MULE transposase domain-containing protein</fullName>
    </recommendedName>
</protein>
<dbReference type="PANTHER" id="PTHR31973">
    <property type="entry name" value="POLYPROTEIN, PUTATIVE-RELATED"/>
    <property type="match status" value="1"/>
</dbReference>
<sequence length="113" mass="12716">LALKKLEGSFVDNYNKLEAYGQKVRQSNSGSDVVINLSKNALEEGKIKFLRMYICFNTLKNGWKSGLRPLIGLDGTFLKGRFKGQLLVAIGQDCMNQFYPHAWAVVDKETART</sequence>
<comment type="caution">
    <text evidence="2">The sequence shown here is derived from an EMBL/GenBank/DDBJ whole genome shotgun (WGS) entry which is preliminary data.</text>
</comment>
<proteinExistence type="predicted"/>
<dbReference type="Proteomes" id="UP000187609">
    <property type="component" value="Unassembled WGS sequence"/>
</dbReference>
<dbReference type="PANTHER" id="PTHR31973:SF189">
    <property type="entry name" value="TRANSPOSASE, MUDR, PLANT, MULE TRANSPOSASE DOMAIN PROTEIN-RELATED"/>
    <property type="match status" value="1"/>
</dbReference>
<evidence type="ECO:0000313" key="3">
    <source>
        <dbReference type="Proteomes" id="UP000187609"/>
    </source>
</evidence>
<keyword evidence="3" id="KW-1185">Reference proteome</keyword>
<accession>A0A1J6J4C9</accession>
<dbReference type="EMBL" id="MJEQ01037184">
    <property type="protein sequence ID" value="OIT05779.1"/>
    <property type="molecule type" value="Genomic_DNA"/>
</dbReference>